<feature type="coiled-coil region" evidence="1">
    <location>
        <begin position="365"/>
        <end position="399"/>
    </location>
</feature>
<feature type="domain" description="EAL" evidence="4">
    <location>
        <begin position="947"/>
        <end position="1201"/>
    </location>
</feature>
<dbReference type="SUPFAM" id="SSF55785">
    <property type="entry name" value="PYP-like sensor domain (PAS domain)"/>
    <property type="match status" value="2"/>
</dbReference>
<dbReference type="CDD" id="cd00130">
    <property type="entry name" value="PAS"/>
    <property type="match status" value="1"/>
</dbReference>
<dbReference type="PROSITE" id="PS50887">
    <property type="entry name" value="GGDEF"/>
    <property type="match status" value="1"/>
</dbReference>
<feature type="domain" description="PAS" evidence="3">
    <location>
        <begin position="392"/>
        <end position="460"/>
    </location>
</feature>
<dbReference type="PANTHER" id="PTHR44757:SF2">
    <property type="entry name" value="BIOFILM ARCHITECTURE MAINTENANCE PROTEIN MBAA"/>
    <property type="match status" value="1"/>
</dbReference>
<dbReference type="Pfam" id="PF12974">
    <property type="entry name" value="Phosphonate-bd"/>
    <property type="match status" value="1"/>
</dbReference>
<dbReference type="Gene3D" id="3.30.450.20">
    <property type="entry name" value="PAS domain"/>
    <property type="match status" value="2"/>
</dbReference>
<comment type="caution">
    <text evidence="6">The sequence shown here is derived from an EMBL/GenBank/DDBJ whole genome shotgun (WGS) entry which is preliminary data.</text>
</comment>
<feature type="domain" description="PAS" evidence="3">
    <location>
        <begin position="666"/>
        <end position="710"/>
    </location>
</feature>
<keyword evidence="7" id="KW-1185">Reference proteome</keyword>
<dbReference type="PROSITE" id="PS50883">
    <property type="entry name" value="EAL"/>
    <property type="match status" value="1"/>
</dbReference>
<dbReference type="SMART" id="SM00052">
    <property type="entry name" value="EAL"/>
    <property type="match status" value="1"/>
</dbReference>
<organism evidence="6 7">
    <name type="scientific">Thiomicrorhabdus marina</name>
    <dbReference type="NCBI Taxonomy" id="2818442"/>
    <lineage>
        <taxon>Bacteria</taxon>
        <taxon>Pseudomonadati</taxon>
        <taxon>Pseudomonadota</taxon>
        <taxon>Gammaproteobacteria</taxon>
        <taxon>Thiotrichales</taxon>
        <taxon>Piscirickettsiaceae</taxon>
        <taxon>Thiomicrorhabdus</taxon>
    </lineage>
</organism>
<dbReference type="SMART" id="SM00091">
    <property type="entry name" value="PAS"/>
    <property type="match status" value="3"/>
</dbReference>
<dbReference type="Proteomes" id="UP000664835">
    <property type="component" value="Unassembled WGS sequence"/>
</dbReference>
<reference evidence="6 7" key="1">
    <citation type="submission" date="2021-03" db="EMBL/GenBank/DDBJ databases">
        <title>Thiomicrorhabdus sp.nov.,novel sulfur-oxidizing bacteria isolated from coastal sediment.</title>
        <authorList>
            <person name="Liu X."/>
        </authorList>
    </citation>
    <scope>NUCLEOTIDE SEQUENCE [LARGE SCALE GENOMIC DNA]</scope>
    <source>
        <strain evidence="6 7">6S2-11</strain>
    </source>
</reference>
<keyword evidence="2" id="KW-1133">Transmembrane helix</keyword>
<keyword evidence="2" id="KW-0472">Membrane</keyword>
<dbReference type="SUPFAM" id="SSF55073">
    <property type="entry name" value="Nucleotide cyclase"/>
    <property type="match status" value="1"/>
</dbReference>
<proteinExistence type="predicted"/>
<dbReference type="PANTHER" id="PTHR44757">
    <property type="entry name" value="DIGUANYLATE CYCLASE DGCP"/>
    <property type="match status" value="1"/>
</dbReference>
<evidence type="ECO:0000259" key="5">
    <source>
        <dbReference type="PROSITE" id="PS50887"/>
    </source>
</evidence>
<dbReference type="InterPro" id="IPR035965">
    <property type="entry name" value="PAS-like_dom_sf"/>
</dbReference>
<keyword evidence="2" id="KW-0812">Transmembrane</keyword>
<dbReference type="Gene3D" id="3.30.70.270">
    <property type="match status" value="1"/>
</dbReference>
<evidence type="ECO:0000256" key="1">
    <source>
        <dbReference type="SAM" id="Coils"/>
    </source>
</evidence>
<dbReference type="InterPro" id="IPR029787">
    <property type="entry name" value="Nucleotide_cyclase"/>
</dbReference>
<dbReference type="Pfam" id="PF13426">
    <property type="entry name" value="PAS_9"/>
    <property type="match status" value="2"/>
</dbReference>
<dbReference type="Pfam" id="PF00563">
    <property type="entry name" value="EAL"/>
    <property type="match status" value="1"/>
</dbReference>
<keyword evidence="1" id="KW-0175">Coiled coil</keyword>
<dbReference type="Gene3D" id="3.40.190.10">
    <property type="entry name" value="Periplasmic binding protein-like II"/>
    <property type="match status" value="2"/>
</dbReference>
<dbReference type="InterPro" id="IPR001633">
    <property type="entry name" value="EAL_dom"/>
</dbReference>
<dbReference type="NCBIfam" id="TIGR00254">
    <property type="entry name" value="GGDEF"/>
    <property type="match status" value="1"/>
</dbReference>
<sequence>MQQFASLSTAIKFLKTAKFWLGYLAVSILAVLVFIPNFAIASTENSSTSPLVVSERVIGVLALNGSQRALELWTPMIDYLNNQADSYRYRLKPLEFSQIESQVKNARIDFLIANPALYAALEKKYDIFRLVTLVRQINGQKVDKFGGVIISREGVDVKNVLSLHQEAIAAVDSYSFGGYLLQKQMIREQLKIPINDNRVTFYHNHQHVVNAVIAGDKQVGFIRTGVLEWVDKARQLSVFSTEQTPAFPLQVSTRLFPEWPLASLTHIRNDEAASLVQLLLRWQSPVMTSDIDERLSWTVPQNYLAVHQLLRDFRIEPYEQLPQLSFDEWLKQYKEWSYFLGALLLGLVLMSGLIGRTTQRRLRHSESAIKQSKELQNKILELEQKSQALYLEKERLQAVNNAVHNGVLVFSISGRVLFSNGVSSELLGYSQNEFAQMNIYHLFLDHFDRDHMHALVSALDGSDKSVQPIEHHIARLINHSNQTVSLRISITPVKHNMDWWLIMHLENVEHELQLMKIAKRSSRLAALYMEASGALVFTCSADFKLLSVNQRIREMFHLQANGRLKEVSLADSDVLLDVRQAEIFWLDEWVPEESRAALQHLLSELPLPTTPSQIHFDWHFSYRDQVVQLNLTCVYINDSNLEEPFYLCVAHDVSELRETSKQLALSRKNFDSVVLKSQTGILVIDSLGEVKFANEAVEELMGRAREQIVGTQFALPVDMNLEMHNEVDIVHDDGSTGIAEVTYNETEWEGQKAYLVLMYDITQLKKAQQAIEYEATHDSLTQLPNRRFFQEALGQAISRASNTNEQFALLYLDLDRFKDINDTLGHQVGDELLINVALRLKSVLRQSDLLARMGGDEFTILLEGIRGTESVQRICGNLTAELEKPIEIEGHQIYSGCSLGIAIYPTHSRYAEELLKMADAAMYDAKHNSAKKYIFFRDELLKDSQNRFNLETELNKAVAEQQFVLHYQPQFRLKEQQFTSFEALIRWQHPEHGMIAPDRFISLLETTGKIHKVGEWVLRQAIADFQSWFGDTKVEHRMGVNVSTIQLINSDFVKLLQQILQETGFNPHNLAIEVTESSFVKNHFVMAKTLHRLRELGVEIQMDDFGTGYSSLYRLKNLPFDVVKIDQSFVRQIIDDERDRIMVCGAIQTIHAFGMKVVVEGVEHEEQRKVLEEVGCDSMQGYLFSRPIPADELYKNFIQADNFDNL</sequence>
<dbReference type="InterPro" id="IPR052155">
    <property type="entry name" value="Biofilm_reg_signaling"/>
</dbReference>
<dbReference type="InterPro" id="IPR000160">
    <property type="entry name" value="GGDEF_dom"/>
</dbReference>
<evidence type="ECO:0000256" key="2">
    <source>
        <dbReference type="SAM" id="Phobius"/>
    </source>
</evidence>
<evidence type="ECO:0000259" key="3">
    <source>
        <dbReference type="PROSITE" id="PS50112"/>
    </source>
</evidence>
<dbReference type="Pfam" id="PF00990">
    <property type="entry name" value="GGDEF"/>
    <property type="match status" value="1"/>
</dbReference>
<dbReference type="RefSeq" id="WP_208148345.1">
    <property type="nucleotide sequence ID" value="NZ_JAGETV010000006.1"/>
</dbReference>
<evidence type="ECO:0000313" key="7">
    <source>
        <dbReference type="Proteomes" id="UP000664835"/>
    </source>
</evidence>
<dbReference type="InterPro" id="IPR000014">
    <property type="entry name" value="PAS"/>
</dbReference>
<feature type="domain" description="GGDEF" evidence="5">
    <location>
        <begin position="805"/>
        <end position="938"/>
    </location>
</feature>
<feature type="transmembrane region" description="Helical" evidence="2">
    <location>
        <begin position="20"/>
        <end position="40"/>
    </location>
</feature>
<dbReference type="SMART" id="SM00267">
    <property type="entry name" value="GGDEF"/>
    <property type="match status" value="1"/>
</dbReference>
<dbReference type="Gene3D" id="3.20.20.450">
    <property type="entry name" value="EAL domain"/>
    <property type="match status" value="1"/>
</dbReference>
<dbReference type="NCBIfam" id="TIGR00229">
    <property type="entry name" value="sensory_box"/>
    <property type="match status" value="1"/>
</dbReference>
<dbReference type="PROSITE" id="PS50112">
    <property type="entry name" value="PAS"/>
    <property type="match status" value="2"/>
</dbReference>
<accession>A0ABS3Q3I8</accession>
<dbReference type="SUPFAM" id="SSF53850">
    <property type="entry name" value="Periplasmic binding protein-like II"/>
    <property type="match status" value="1"/>
</dbReference>
<dbReference type="InterPro" id="IPR035919">
    <property type="entry name" value="EAL_sf"/>
</dbReference>
<protein>
    <submittedName>
        <fullName evidence="6">EAL domain-containing protein</fullName>
    </submittedName>
</protein>
<dbReference type="InterPro" id="IPR043128">
    <property type="entry name" value="Rev_trsase/Diguanyl_cyclase"/>
</dbReference>
<gene>
    <name evidence="6" type="ORF">J3998_04850</name>
</gene>
<dbReference type="CDD" id="cd01949">
    <property type="entry name" value="GGDEF"/>
    <property type="match status" value="1"/>
</dbReference>
<name>A0ABS3Q3I8_9GAMM</name>
<evidence type="ECO:0000259" key="4">
    <source>
        <dbReference type="PROSITE" id="PS50883"/>
    </source>
</evidence>
<evidence type="ECO:0000313" key="6">
    <source>
        <dbReference type="EMBL" id="MBO1926897.1"/>
    </source>
</evidence>
<dbReference type="CDD" id="cd01948">
    <property type="entry name" value="EAL"/>
    <property type="match status" value="1"/>
</dbReference>
<dbReference type="SUPFAM" id="SSF141868">
    <property type="entry name" value="EAL domain-like"/>
    <property type="match status" value="1"/>
</dbReference>
<dbReference type="EMBL" id="JAGETV010000006">
    <property type="protein sequence ID" value="MBO1926897.1"/>
    <property type="molecule type" value="Genomic_DNA"/>
</dbReference>